<proteinExistence type="predicted"/>
<sequence>MKFQKRQDIKEQTDALQAILNLQEQGKKLFAQSIKENACRNRGILSLLRGDVRDGMHELHLAMKYDQVTIKRACRERRYLKIAMAEYTMEQARESLSRYVFDRMNLHNALLYEVRQRGKLLENMQLRLQNLIDLETANPDAKVQLQIIRQLENNIEKMHMKIMSAEKIYQLYLKMVDLLRDELCLLPLILDDLQRMVEAYHVELRGMHLINMDMAEAMEAAKADMVGTEAKLIAEKKFRDNSLSIQKKQIERIRTKDASERHRKMPHGPPSLLSKHGEI</sequence>
<name>A0A8D0DFH0_SALMN</name>
<evidence type="ECO:0000313" key="2">
    <source>
        <dbReference type="Ensembl" id="ENSSMRP00000000110.1"/>
    </source>
</evidence>
<dbReference type="PANTHER" id="PTHR47115:SF1">
    <property type="entry name" value="COILED-COIL DOMAIN-CONTAINING PROTEIN 183"/>
    <property type="match status" value="1"/>
</dbReference>
<dbReference type="GeneTree" id="ENSGT00960000187204"/>
<dbReference type="Proteomes" id="UP000694421">
    <property type="component" value="Unplaced"/>
</dbReference>
<protein>
    <submittedName>
        <fullName evidence="2">Uncharacterized protein</fullName>
    </submittedName>
</protein>
<keyword evidence="3" id="KW-1185">Reference proteome</keyword>
<dbReference type="PANTHER" id="PTHR47115">
    <property type="entry name" value="COILED-COIL DOMAIN-CONTAINING PROTEIN 183"/>
    <property type="match status" value="1"/>
</dbReference>
<dbReference type="OMA" id="IKENACR"/>
<dbReference type="Ensembl" id="ENSSMRT00000000133.1">
    <property type="protein sequence ID" value="ENSSMRP00000000110.1"/>
    <property type="gene ID" value="ENSSMRG00000000116.1"/>
</dbReference>
<reference evidence="2" key="1">
    <citation type="submission" date="2025-08" db="UniProtKB">
        <authorList>
            <consortium name="Ensembl"/>
        </authorList>
    </citation>
    <scope>IDENTIFICATION</scope>
</reference>
<feature type="region of interest" description="Disordered" evidence="1">
    <location>
        <begin position="249"/>
        <end position="279"/>
    </location>
</feature>
<reference evidence="2" key="2">
    <citation type="submission" date="2025-09" db="UniProtKB">
        <authorList>
            <consortium name="Ensembl"/>
        </authorList>
    </citation>
    <scope>IDENTIFICATION</scope>
</reference>
<accession>A0A8D0DFH0</accession>
<evidence type="ECO:0000313" key="3">
    <source>
        <dbReference type="Proteomes" id="UP000694421"/>
    </source>
</evidence>
<feature type="compositionally biased region" description="Basic and acidic residues" evidence="1">
    <location>
        <begin position="249"/>
        <end position="260"/>
    </location>
</feature>
<dbReference type="InterPro" id="IPR043247">
    <property type="entry name" value="CCDC183"/>
</dbReference>
<organism evidence="2 3">
    <name type="scientific">Salvator merianae</name>
    <name type="common">Argentine black and white tegu</name>
    <name type="synonym">Tupinambis merianae</name>
    <dbReference type="NCBI Taxonomy" id="96440"/>
    <lineage>
        <taxon>Eukaryota</taxon>
        <taxon>Metazoa</taxon>
        <taxon>Chordata</taxon>
        <taxon>Craniata</taxon>
        <taxon>Vertebrata</taxon>
        <taxon>Euteleostomi</taxon>
        <taxon>Lepidosauria</taxon>
        <taxon>Squamata</taxon>
        <taxon>Bifurcata</taxon>
        <taxon>Unidentata</taxon>
        <taxon>Episquamata</taxon>
        <taxon>Laterata</taxon>
        <taxon>Teiioidea</taxon>
        <taxon>Teiidae</taxon>
        <taxon>Salvator</taxon>
    </lineage>
</organism>
<evidence type="ECO:0000256" key="1">
    <source>
        <dbReference type="SAM" id="MobiDB-lite"/>
    </source>
</evidence>
<dbReference type="AlphaFoldDB" id="A0A8D0DFH0"/>